<dbReference type="Gene3D" id="3.30.420.10">
    <property type="entry name" value="Ribonuclease H-like superfamily/Ribonuclease H"/>
    <property type="match status" value="1"/>
</dbReference>
<dbReference type="HOGENOM" id="CLU_1797875_0_0_1"/>
<keyword evidence="1" id="KW-0418">Kinase</keyword>
<evidence type="ECO:0000313" key="2">
    <source>
        <dbReference type="Proteomes" id="UP000030854"/>
    </source>
</evidence>
<organism evidence="1 2">
    <name type="scientific">Uncinula necator</name>
    <name type="common">Grape powdery mildew</name>
    <dbReference type="NCBI Taxonomy" id="52586"/>
    <lineage>
        <taxon>Eukaryota</taxon>
        <taxon>Fungi</taxon>
        <taxon>Dikarya</taxon>
        <taxon>Ascomycota</taxon>
        <taxon>Pezizomycotina</taxon>
        <taxon>Leotiomycetes</taxon>
        <taxon>Erysiphales</taxon>
        <taxon>Erysiphaceae</taxon>
        <taxon>Erysiphe</taxon>
    </lineage>
</organism>
<reference evidence="1 2" key="1">
    <citation type="journal article" date="2014" name="BMC Genomics">
        <title>Adaptive genomic structural variation in the grape powdery mildew pathogen, Erysiphe necator.</title>
        <authorList>
            <person name="Jones L."/>
            <person name="Riaz S."/>
            <person name="Morales-Cruz A."/>
            <person name="Amrine K.C."/>
            <person name="McGuire B."/>
            <person name="Gubler W.D."/>
            <person name="Walker M.A."/>
            <person name="Cantu D."/>
        </authorList>
    </citation>
    <scope>NUCLEOTIDE SEQUENCE [LARGE SCALE GENOMIC DNA]</scope>
    <source>
        <strain evidence="2">c</strain>
    </source>
</reference>
<accession>A0A0B1P6M4</accession>
<name>A0A0B1P6M4_UNCNE</name>
<keyword evidence="2" id="KW-1185">Reference proteome</keyword>
<dbReference type="GO" id="GO:0003676">
    <property type="term" value="F:nucleic acid binding"/>
    <property type="evidence" value="ECO:0007669"/>
    <property type="project" value="InterPro"/>
</dbReference>
<protein>
    <submittedName>
        <fullName evidence="1">Putative serine threonine protein kinase domain protein</fullName>
    </submittedName>
</protein>
<gene>
    <name evidence="1" type="ORF">EV44_g5928</name>
</gene>
<dbReference type="SUPFAM" id="SSF53098">
    <property type="entry name" value="Ribonuclease H-like"/>
    <property type="match status" value="1"/>
</dbReference>
<dbReference type="AlphaFoldDB" id="A0A0B1P6M4"/>
<dbReference type="Proteomes" id="UP000030854">
    <property type="component" value="Unassembled WGS sequence"/>
</dbReference>
<dbReference type="InterPro" id="IPR036397">
    <property type="entry name" value="RNaseH_sf"/>
</dbReference>
<keyword evidence="1" id="KW-0808">Transferase</keyword>
<evidence type="ECO:0000313" key="1">
    <source>
        <dbReference type="EMBL" id="KHJ32601.1"/>
    </source>
</evidence>
<comment type="caution">
    <text evidence="1">The sequence shown here is derived from an EMBL/GenBank/DDBJ whole genome shotgun (WGS) entry which is preliminary data.</text>
</comment>
<sequence length="144" mass="16325">MISDQRPAPEVWNSNKTKITISRGHGSLRSTSSFAKAIHMDLVGGQKSLTPTTIDNSKVSLANSTARNYNYNTWKWAWPDYTKKTVPSQIRYLLEHLETKFSKTPTRIHTDGGTEFSNAELQEILLSCDIEWHKSSSHATEKIM</sequence>
<proteinExistence type="predicted"/>
<dbReference type="EMBL" id="JNVN01001958">
    <property type="protein sequence ID" value="KHJ32601.1"/>
    <property type="molecule type" value="Genomic_DNA"/>
</dbReference>
<dbReference type="GO" id="GO:0016301">
    <property type="term" value="F:kinase activity"/>
    <property type="evidence" value="ECO:0007669"/>
    <property type="project" value="UniProtKB-KW"/>
</dbReference>
<dbReference type="InterPro" id="IPR012337">
    <property type="entry name" value="RNaseH-like_sf"/>
</dbReference>